<name>A0A4P9XZJ5_9FUNG</name>
<dbReference type="Proteomes" id="UP000267251">
    <property type="component" value="Unassembled WGS sequence"/>
</dbReference>
<evidence type="ECO:0000313" key="3">
    <source>
        <dbReference type="Proteomes" id="UP000267251"/>
    </source>
</evidence>
<gene>
    <name evidence="2" type="ORF">BJ684DRAFT_21561</name>
</gene>
<dbReference type="OrthoDB" id="10256743at2759"/>
<evidence type="ECO:0008006" key="4">
    <source>
        <dbReference type="Google" id="ProtNLM"/>
    </source>
</evidence>
<evidence type="ECO:0000313" key="2">
    <source>
        <dbReference type="EMBL" id="RKP11865.1"/>
    </source>
</evidence>
<keyword evidence="3" id="KW-1185">Reference proteome</keyword>
<dbReference type="GO" id="GO:0003676">
    <property type="term" value="F:nucleic acid binding"/>
    <property type="evidence" value="ECO:0007669"/>
    <property type="project" value="InterPro"/>
</dbReference>
<dbReference type="SUPFAM" id="SSF82708">
    <property type="entry name" value="R3H domain"/>
    <property type="match status" value="1"/>
</dbReference>
<proteinExistence type="predicted"/>
<reference evidence="3" key="1">
    <citation type="journal article" date="2018" name="Nat. Microbiol.">
        <title>Leveraging single-cell genomics to expand the fungal tree of life.</title>
        <authorList>
            <person name="Ahrendt S.R."/>
            <person name="Quandt C.A."/>
            <person name="Ciobanu D."/>
            <person name="Clum A."/>
            <person name="Salamov A."/>
            <person name="Andreopoulos B."/>
            <person name="Cheng J.F."/>
            <person name="Woyke T."/>
            <person name="Pelin A."/>
            <person name="Henrissat B."/>
            <person name="Reynolds N.K."/>
            <person name="Benny G.L."/>
            <person name="Smith M.E."/>
            <person name="James T.Y."/>
            <person name="Grigoriev I.V."/>
        </authorList>
    </citation>
    <scope>NUCLEOTIDE SEQUENCE [LARGE SCALE GENOMIC DNA]</scope>
</reference>
<organism evidence="2 3">
    <name type="scientific">Piptocephalis cylindrospora</name>
    <dbReference type="NCBI Taxonomy" id="1907219"/>
    <lineage>
        <taxon>Eukaryota</taxon>
        <taxon>Fungi</taxon>
        <taxon>Fungi incertae sedis</taxon>
        <taxon>Zoopagomycota</taxon>
        <taxon>Zoopagomycotina</taxon>
        <taxon>Zoopagomycetes</taxon>
        <taxon>Zoopagales</taxon>
        <taxon>Piptocephalidaceae</taxon>
        <taxon>Piptocephalis</taxon>
    </lineage>
</organism>
<feature type="compositionally biased region" description="Low complexity" evidence="1">
    <location>
        <begin position="7"/>
        <end position="16"/>
    </location>
</feature>
<protein>
    <recommendedName>
        <fullName evidence="4">R3H-associated N-terminal domain-containing protein</fullName>
    </recommendedName>
</protein>
<feature type="compositionally biased region" description="Acidic residues" evidence="1">
    <location>
        <begin position="73"/>
        <end position="82"/>
    </location>
</feature>
<feature type="compositionally biased region" description="Basic residues" evidence="1">
    <location>
        <begin position="17"/>
        <end position="27"/>
    </location>
</feature>
<dbReference type="AlphaFoldDB" id="A0A4P9XZJ5"/>
<sequence>CPAEEVSPAQSSSASSPHRRLHRGLKRSIRRRAHIDHVREMEDHIRAFAYAQSDSLYADSWNLMEAPSPTDHEEGEGDEEDYVPVSVTDSTDPTEPKKSPGSTGTVMVWDMPTPFTRLLLHTLCTWYGLNSGSKDGGVGADADKRITWIQRLWD</sequence>
<feature type="non-terminal residue" evidence="2">
    <location>
        <position position="1"/>
    </location>
</feature>
<accession>A0A4P9XZJ5</accession>
<feature type="region of interest" description="Disordered" evidence="1">
    <location>
        <begin position="62"/>
        <end position="105"/>
    </location>
</feature>
<feature type="region of interest" description="Disordered" evidence="1">
    <location>
        <begin position="1"/>
        <end position="27"/>
    </location>
</feature>
<evidence type="ECO:0000256" key="1">
    <source>
        <dbReference type="SAM" id="MobiDB-lite"/>
    </source>
</evidence>
<dbReference type="InterPro" id="IPR036867">
    <property type="entry name" value="R3H_dom_sf"/>
</dbReference>
<dbReference type="EMBL" id="KZ988608">
    <property type="protein sequence ID" value="RKP11865.1"/>
    <property type="molecule type" value="Genomic_DNA"/>
</dbReference>